<evidence type="ECO:0000259" key="5">
    <source>
        <dbReference type="Pfam" id="PF00905"/>
    </source>
</evidence>
<dbReference type="PANTHER" id="PTHR30627:SF1">
    <property type="entry name" value="PEPTIDOGLYCAN D,D-TRANSPEPTIDASE FTSI"/>
    <property type="match status" value="1"/>
</dbReference>
<dbReference type="GO" id="GO:0071555">
    <property type="term" value="P:cell wall organization"/>
    <property type="evidence" value="ECO:0007669"/>
    <property type="project" value="TreeGrafter"/>
</dbReference>
<dbReference type="SUPFAM" id="SSF56601">
    <property type="entry name" value="beta-lactamase/transpeptidase-like"/>
    <property type="match status" value="1"/>
</dbReference>
<dbReference type="GO" id="GO:0005886">
    <property type="term" value="C:plasma membrane"/>
    <property type="evidence" value="ECO:0007669"/>
    <property type="project" value="TreeGrafter"/>
</dbReference>
<dbReference type="AlphaFoldDB" id="A0A921IQ84"/>
<dbReference type="SUPFAM" id="SSF56519">
    <property type="entry name" value="Penicillin binding protein dimerisation domain"/>
    <property type="match status" value="1"/>
</dbReference>
<dbReference type="InterPro" id="IPR005311">
    <property type="entry name" value="PBP_dimer"/>
</dbReference>
<dbReference type="Gene3D" id="3.40.710.10">
    <property type="entry name" value="DD-peptidase/beta-lactamase superfamily"/>
    <property type="match status" value="1"/>
</dbReference>
<accession>A0A921IQ84</accession>
<feature type="region of interest" description="Disordered" evidence="4">
    <location>
        <begin position="1"/>
        <end position="63"/>
    </location>
</feature>
<gene>
    <name evidence="7" type="ORF">K8U80_05015</name>
</gene>
<comment type="similarity">
    <text evidence="2">Belongs to the transpeptidase family.</text>
</comment>
<dbReference type="PANTHER" id="PTHR30627">
    <property type="entry name" value="PEPTIDOGLYCAN D,D-TRANSPEPTIDASE"/>
    <property type="match status" value="1"/>
</dbReference>
<feature type="domain" description="Penicillin-binding protein transpeptidase" evidence="5">
    <location>
        <begin position="302"/>
        <end position="602"/>
    </location>
</feature>
<comment type="subcellular location">
    <subcellularLocation>
        <location evidence="1">Membrane</location>
    </subcellularLocation>
</comment>
<evidence type="ECO:0000313" key="7">
    <source>
        <dbReference type="EMBL" id="HJG30738.1"/>
    </source>
</evidence>
<reference evidence="7" key="2">
    <citation type="submission" date="2021-09" db="EMBL/GenBank/DDBJ databases">
        <authorList>
            <person name="Gilroy R."/>
        </authorList>
    </citation>
    <scope>NUCLEOTIDE SEQUENCE</scope>
    <source>
        <strain evidence="7">ChiGjej2B2-7701</strain>
    </source>
</reference>
<evidence type="ECO:0000313" key="8">
    <source>
        <dbReference type="Proteomes" id="UP000746751"/>
    </source>
</evidence>
<dbReference type="Gene3D" id="3.30.450.330">
    <property type="match status" value="1"/>
</dbReference>
<dbReference type="GO" id="GO:0008658">
    <property type="term" value="F:penicillin binding"/>
    <property type="evidence" value="ECO:0007669"/>
    <property type="project" value="InterPro"/>
</dbReference>
<comment type="caution">
    <text evidence="7">The sequence shown here is derived from an EMBL/GenBank/DDBJ whole genome shotgun (WGS) entry which is preliminary data.</text>
</comment>
<keyword evidence="3" id="KW-0472">Membrane</keyword>
<dbReference type="Gene3D" id="3.90.1310.10">
    <property type="entry name" value="Penicillin-binding protein 2a (Domain 2)"/>
    <property type="match status" value="1"/>
</dbReference>
<evidence type="ECO:0000256" key="2">
    <source>
        <dbReference type="ARBA" id="ARBA00007171"/>
    </source>
</evidence>
<dbReference type="InterPro" id="IPR001460">
    <property type="entry name" value="PCN-bd_Tpept"/>
</dbReference>
<proteinExistence type="inferred from homology"/>
<dbReference type="Pfam" id="PF00905">
    <property type="entry name" value="Transpeptidase"/>
    <property type="match status" value="1"/>
</dbReference>
<feature type="compositionally biased region" description="Basic and acidic residues" evidence="4">
    <location>
        <begin position="8"/>
        <end position="39"/>
    </location>
</feature>
<name>A0A921IQ84_9ACTN</name>
<dbReference type="Proteomes" id="UP000746751">
    <property type="component" value="Unassembled WGS sequence"/>
</dbReference>
<evidence type="ECO:0000256" key="1">
    <source>
        <dbReference type="ARBA" id="ARBA00004370"/>
    </source>
</evidence>
<dbReference type="Pfam" id="PF03717">
    <property type="entry name" value="PBP_dimer"/>
    <property type="match status" value="1"/>
</dbReference>
<reference evidence="7" key="1">
    <citation type="journal article" date="2021" name="PeerJ">
        <title>Extensive microbial diversity within the chicken gut microbiome revealed by metagenomics and culture.</title>
        <authorList>
            <person name="Gilroy R."/>
            <person name="Ravi A."/>
            <person name="Getino M."/>
            <person name="Pursley I."/>
            <person name="Horton D.L."/>
            <person name="Alikhan N.F."/>
            <person name="Baker D."/>
            <person name="Gharbi K."/>
            <person name="Hall N."/>
            <person name="Watson M."/>
            <person name="Adriaenssens E.M."/>
            <person name="Foster-Nyarko E."/>
            <person name="Jarju S."/>
            <person name="Secka A."/>
            <person name="Antonio M."/>
            <person name="Oren A."/>
            <person name="Chaudhuri R.R."/>
            <person name="La Ragione R."/>
            <person name="Hildebrand F."/>
            <person name="Pallen M.J."/>
        </authorList>
    </citation>
    <scope>NUCLEOTIDE SEQUENCE</scope>
    <source>
        <strain evidence="7">ChiGjej2B2-7701</strain>
    </source>
</reference>
<evidence type="ECO:0000256" key="4">
    <source>
        <dbReference type="SAM" id="MobiDB-lite"/>
    </source>
</evidence>
<evidence type="ECO:0000256" key="3">
    <source>
        <dbReference type="ARBA" id="ARBA00023136"/>
    </source>
</evidence>
<dbReference type="InterPro" id="IPR036138">
    <property type="entry name" value="PBP_dimer_sf"/>
</dbReference>
<evidence type="ECO:0000259" key="6">
    <source>
        <dbReference type="Pfam" id="PF03717"/>
    </source>
</evidence>
<dbReference type="InterPro" id="IPR050515">
    <property type="entry name" value="Beta-lactam/transpept"/>
</dbReference>
<dbReference type="EMBL" id="DYVF01000034">
    <property type="protein sequence ID" value="HJG30738.1"/>
    <property type="molecule type" value="Genomic_DNA"/>
</dbReference>
<feature type="domain" description="Penicillin-binding protein dimerisation" evidence="6">
    <location>
        <begin position="115"/>
        <end position="258"/>
    </location>
</feature>
<protein>
    <submittedName>
        <fullName evidence="7">Penicillin-binding protein 2</fullName>
    </submittedName>
</protein>
<sequence>MAQNRNGYGRDRYGSDRFADRRFGDGRFDYGSRERRDRASASAARGGGGRRARGGSGAGGSASDGALMSRRTLVKGLLGLASCAGVFKLSQHQIFYHDVNMERLEARRIANSTLHAKRGTLYDRNGNVLAASEECSNIALNTYNIEDKKKVANALVKHLGVEKSFANDKVNEETTWTYVARKVDQDVADALMEEGLAGIEFEQTVKRVYPYGQLASQVLGVVNTDNEGISGLELQYEQDLQGENGWIVRERGADGSYIAGGAYEKQAAVDGDDLVLTLDINIQREAEEALAEAVANSGAYHGSIIVTDPTSGEIFAACSYPTYNQADLSTARTEDMNLRVVTDAYEPGSVFKALVSGMAIDLGVADVDTTFDVPPVVLAGDDEVTDVDDRDYAMTMTLREIMRRSSNTGMILVGEKVGADNFAEYLDRYEIGHASGIDFPGENTGIVRSRDEYDGASVAAMSFGQSVSVAPVELTRAISAISNKGIMTMPHFLMAKKGVKVDWSAHDKQVLSEETATKVADMMLTVVDEGSGELGQVEGYEVSGKTGTGQRASETGGYELGKYLASFMGFAPTKDPKVQVYVTLDGTGYTSVAAAQPFATVMGAALQALGVKPTR</sequence>
<dbReference type="InterPro" id="IPR012338">
    <property type="entry name" value="Beta-lactam/transpept-like"/>
</dbReference>
<organism evidence="7 8">
    <name type="scientific">Collinsella ihumii</name>
    <dbReference type="NCBI Taxonomy" id="1720204"/>
    <lineage>
        <taxon>Bacteria</taxon>
        <taxon>Bacillati</taxon>
        <taxon>Actinomycetota</taxon>
        <taxon>Coriobacteriia</taxon>
        <taxon>Coriobacteriales</taxon>
        <taxon>Coriobacteriaceae</taxon>
        <taxon>Collinsella</taxon>
    </lineage>
</organism>